<dbReference type="GO" id="GO:0035770">
    <property type="term" value="C:ribonucleoprotein granule"/>
    <property type="evidence" value="ECO:0007669"/>
    <property type="project" value="TreeGrafter"/>
</dbReference>
<dbReference type="GO" id="GO:1901259">
    <property type="term" value="P:chloroplast rRNA processing"/>
    <property type="evidence" value="ECO:0007669"/>
    <property type="project" value="TreeGrafter"/>
</dbReference>
<dbReference type="GO" id="GO:0009507">
    <property type="term" value="C:chloroplast"/>
    <property type="evidence" value="ECO:0007669"/>
    <property type="project" value="GOC"/>
</dbReference>
<feature type="region of interest" description="Disordered" evidence="1">
    <location>
        <begin position="19"/>
        <end position="40"/>
    </location>
</feature>
<dbReference type="GO" id="GO:0044528">
    <property type="term" value="P:regulation of mitochondrial mRNA stability"/>
    <property type="evidence" value="ECO:0007669"/>
    <property type="project" value="TreeGrafter"/>
</dbReference>
<accession>A0A250XQK9</accession>
<comment type="caution">
    <text evidence="2">The sequence shown here is derived from an EMBL/GenBank/DDBJ whole genome shotgun (WGS) entry which is preliminary data.</text>
</comment>
<evidence type="ECO:0000313" key="3">
    <source>
        <dbReference type="Proteomes" id="UP000232323"/>
    </source>
</evidence>
<keyword evidence="3" id="KW-1185">Reference proteome</keyword>
<dbReference type="GO" id="GO:0000963">
    <property type="term" value="P:mitochondrial RNA processing"/>
    <property type="evidence" value="ECO:0007669"/>
    <property type="project" value="TreeGrafter"/>
</dbReference>
<evidence type="ECO:0008006" key="4">
    <source>
        <dbReference type="Google" id="ProtNLM"/>
    </source>
</evidence>
<name>A0A250XQK9_9CHLO</name>
<proteinExistence type="predicted"/>
<reference evidence="2 3" key="1">
    <citation type="submission" date="2017-08" db="EMBL/GenBank/DDBJ databases">
        <title>Acidophilic green algal genome provides insights into adaptation to an acidic environment.</title>
        <authorList>
            <person name="Hirooka S."/>
            <person name="Hirose Y."/>
            <person name="Kanesaki Y."/>
            <person name="Higuchi S."/>
            <person name="Fujiwara T."/>
            <person name="Onuma R."/>
            <person name="Era A."/>
            <person name="Ohbayashi R."/>
            <person name="Uzuka A."/>
            <person name="Nozaki H."/>
            <person name="Yoshikawa H."/>
            <person name="Miyagishima S.Y."/>
        </authorList>
    </citation>
    <scope>NUCLEOTIDE SEQUENCE [LARGE SCALE GENOMIC DNA]</scope>
    <source>
        <strain evidence="2 3">NIES-2499</strain>
    </source>
</reference>
<dbReference type="GO" id="GO:0003723">
    <property type="term" value="F:RNA binding"/>
    <property type="evidence" value="ECO:0007669"/>
    <property type="project" value="TreeGrafter"/>
</dbReference>
<dbReference type="GO" id="GO:0005759">
    <property type="term" value="C:mitochondrial matrix"/>
    <property type="evidence" value="ECO:0007669"/>
    <property type="project" value="TreeGrafter"/>
</dbReference>
<organism evidence="2 3">
    <name type="scientific">Chlamydomonas eustigma</name>
    <dbReference type="NCBI Taxonomy" id="1157962"/>
    <lineage>
        <taxon>Eukaryota</taxon>
        <taxon>Viridiplantae</taxon>
        <taxon>Chlorophyta</taxon>
        <taxon>core chlorophytes</taxon>
        <taxon>Chlorophyceae</taxon>
        <taxon>CS clade</taxon>
        <taxon>Chlamydomonadales</taxon>
        <taxon>Chlamydomonadaceae</taxon>
        <taxon>Chlamydomonas</taxon>
    </lineage>
</organism>
<dbReference type="EMBL" id="BEGY01000164">
    <property type="protein sequence ID" value="GAX85361.1"/>
    <property type="molecule type" value="Genomic_DNA"/>
</dbReference>
<dbReference type="AlphaFoldDB" id="A0A250XQK9"/>
<dbReference type="OrthoDB" id="551188at2759"/>
<sequence>MLQASNCVNIPISRSTIAKTRHVHGDSRASSGYEASTSGSSLHGNFNCKNSAILICTNIFSSQHKKGASFRHISLCTCSKRGTYPTQVTHASIAHGGDGIGRLQNFNTSAAMGPESSSFVEIQKHPVAAMVKGFMSPQRHVADSLLNQIEGAQNVNNLRKLVNLTQGLFEPQHYRAVLSRLISLVQEQGPLNAIDRQHVQMTLEMTTEGLEQWVEQLGPHQVVGMICLLAKMKYFDGPLLTRMMKISKRNVVRHQPWHCSGLLWALGRYRCDYELRVDSELVDLLLSHLSSQIGFSQCDHTVLVRAMHGCALLNHTPSISWSQSCLQHLLHKMDDLEAQDLSNLLWSLAVLRIGVETAWLEQALKRIEVKIRGFNSGTMFSSVLWSLAVMKHAPSASWMEHFLIQVQRMLNRCDAQNLSVMAWALALLRYRPHNVWLERFLKASASRLERLSTEAATKPHRPTSAIQRWLMPNESPKEVPRRSAFLPQCIANLMWALAKLQLRPRGLVIKRLCSAALSALPSFTPRDMSHLVWALQRMRFLPEPEWMLEAQLAIQAKISQFDEPCLIIMLAAFGGYRYAARNRASKGHTSLILVDSSMVDMLLKRLEQVTVFKTSAVMSRRSCCTLLVALVKLNAPVSNELHRYLLENISLYIEDLPLSQLCLTSWGLSLLGKASGNFMQLRQGSELQILARIQNLTRPHLASSACNSADLLQLLVSFSEASVSPDQEWLHLLEVCAVQHLRTGLLAPTAVSGILGAYKKLGTYHPRTLILTLQGLMTEIKERRLHNLDHELSSRHLIGRRKVSLSSTQRHVVELSQTANSSVLADARF</sequence>
<evidence type="ECO:0000313" key="2">
    <source>
        <dbReference type="EMBL" id="GAX85361.1"/>
    </source>
</evidence>
<dbReference type="InterPro" id="IPR050870">
    <property type="entry name" value="FAST_kinase"/>
</dbReference>
<dbReference type="PANTHER" id="PTHR21228:SF40">
    <property type="entry name" value="LD45607P"/>
    <property type="match status" value="1"/>
</dbReference>
<evidence type="ECO:0000256" key="1">
    <source>
        <dbReference type="SAM" id="MobiDB-lite"/>
    </source>
</evidence>
<dbReference type="PANTHER" id="PTHR21228">
    <property type="entry name" value="FAST LEU-RICH DOMAIN-CONTAINING"/>
    <property type="match status" value="1"/>
</dbReference>
<dbReference type="Proteomes" id="UP000232323">
    <property type="component" value="Unassembled WGS sequence"/>
</dbReference>
<gene>
    <name evidence="2" type="ORF">CEUSTIGMA_g12778.t1</name>
</gene>
<protein>
    <recommendedName>
        <fullName evidence="4">FAST kinase leucine-rich domain-containing protein</fullName>
    </recommendedName>
</protein>
<feature type="compositionally biased region" description="Low complexity" evidence="1">
    <location>
        <begin position="29"/>
        <end position="40"/>
    </location>
</feature>